<dbReference type="PANTHER" id="PTHR47797:SF3">
    <property type="entry name" value="CYTOCHROME B561 DOMAIN-CONTAINING PROTEIN"/>
    <property type="match status" value="1"/>
</dbReference>
<evidence type="ECO:0000313" key="10">
    <source>
        <dbReference type="Proteomes" id="UP000235388"/>
    </source>
</evidence>
<dbReference type="Gene3D" id="2.60.40.1210">
    <property type="entry name" value="Cellobiose dehydrogenase, cytochrome domain"/>
    <property type="match status" value="1"/>
</dbReference>
<keyword evidence="3 7" id="KW-0812">Transmembrane</keyword>
<dbReference type="OrthoDB" id="19261at2759"/>
<feature type="transmembrane region" description="Helical" evidence="7">
    <location>
        <begin position="312"/>
        <end position="329"/>
    </location>
</feature>
<evidence type="ECO:0000256" key="6">
    <source>
        <dbReference type="ARBA" id="ARBA00023136"/>
    </source>
</evidence>
<keyword evidence="10" id="KW-1185">Reference proteome</keyword>
<dbReference type="EMBL" id="PGCJ01000827">
    <property type="protein sequence ID" value="PLW18651.1"/>
    <property type="molecule type" value="Genomic_DNA"/>
</dbReference>
<evidence type="ECO:0000256" key="3">
    <source>
        <dbReference type="ARBA" id="ARBA00022692"/>
    </source>
</evidence>
<proteinExistence type="predicted"/>
<feature type="transmembrane region" description="Helical" evidence="7">
    <location>
        <begin position="195"/>
        <end position="220"/>
    </location>
</feature>
<accession>A0A2N5SZI4</accession>
<dbReference type="Gene3D" id="1.20.120.1770">
    <property type="match status" value="1"/>
</dbReference>
<keyword evidence="4" id="KW-0249">Electron transport</keyword>
<evidence type="ECO:0000256" key="1">
    <source>
        <dbReference type="ARBA" id="ARBA00004370"/>
    </source>
</evidence>
<organism evidence="9 10">
    <name type="scientific">Puccinia coronata f. sp. avenae</name>
    <dbReference type="NCBI Taxonomy" id="200324"/>
    <lineage>
        <taxon>Eukaryota</taxon>
        <taxon>Fungi</taxon>
        <taxon>Dikarya</taxon>
        <taxon>Basidiomycota</taxon>
        <taxon>Pucciniomycotina</taxon>
        <taxon>Pucciniomycetes</taxon>
        <taxon>Pucciniales</taxon>
        <taxon>Pucciniaceae</taxon>
        <taxon>Puccinia</taxon>
    </lineage>
</organism>
<dbReference type="CDD" id="cd08760">
    <property type="entry name" value="Cyt_b561_FRRS1_like"/>
    <property type="match status" value="1"/>
</dbReference>
<gene>
    <name evidence="9" type="ORF">PCANC_13308</name>
</gene>
<sequence>MKEILSTFTTSLFNATIFFNSTHAVFNVTFGLPSSEVGWFSIGHGTTMSNSRMMIMWPLQQDNHNIQWMKAYCKASGHALPTPIFSSQIDSVRVEGSEAKYDSNRTIPTVTYIRPLVLSDVDTFRKDSDQRVVWAMSSVPPNIDDGTLGLQFHDKGYGTVRLDFSQQKPLVDGLFRSTASGVNESKHSKKHDTLITLHATFLSIAWGMVAPLAIVLSRFLRQKESSKWIQVHWILQLINVLLTIVGTLCAVFAVGSGSHRDTFQKRLGFFVVICMLFQASAGYFIHRSANKPRNDKDDLQATRAIGKQLHKLSGYILIVTAWATIVFGIKEWEFLGRGTPLSVSVLIGITCSLSVILYVFLIIREKYGDENKVKNGKLG</sequence>
<keyword evidence="6 7" id="KW-0472">Membrane</keyword>
<dbReference type="PANTHER" id="PTHR47797">
    <property type="entry name" value="DEHYDROGENASE, PUTATIVE (AFU_ORTHOLOGUE AFUA_8G05805)-RELATED"/>
    <property type="match status" value="1"/>
</dbReference>
<evidence type="ECO:0000313" key="9">
    <source>
        <dbReference type="EMBL" id="PLW18651.1"/>
    </source>
</evidence>
<dbReference type="AlphaFoldDB" id="A0A2N5SZI4"/>
<dbReference type="Pfam" id="PF16010">
    <property type="entry name" value="CDH-cyt"/>
    <property type="match status" value="1"/>
</dbReference>
<dbReference type="InterPro" id="IPR015920">
    <property type="entry name" value="Cellobiose_DH-like_cyt"/>
</dbReference>
<dbReference type="STRING" id="200324.A0A2N5SZI4"/>
<keyword evidence="5 7" id="KW-1133">Transmembrane helix</keyword>
<reference evidence="9 10" key="1">
    <citation type="submission" date="2017-11" db="EMBL/GenBank/DDBJ databases">
        <title>De novo assembly and phasing of dikaryotic genomes from two isolates of Puccinia coronata f. sp. avenae, the causal agent of oat crown rust.</title>
        <authorList>
            <person name="Miller M.E."/>
            <person name="Zhang Y."/>
            <person name="Omidvar V."/>
            <person name="Sperschneider J."/>
            <person name="Schwessinger B."/>
            <person name="Raley C."/>
            <person name="Palmer J.M."/>
            <person name="Garnica D."/>
            <person name="Upadhyaya N."/>
            <person name="Rathjen J."/>
            <person name="Taylor J.M."/>
            <person name="Park R.F."/>
            <person name="Dodds P.N."/>
            <person name="Hirsch C.D."/>
            <person name="Kianian S.F."/>
            <person name="Figueroa M."/>
        </authorList>
    </citation>
    <scope>NUCLEOTIDE SEQUENCE [LARGE SCALE GENOMIC DNA]</scope>
    <source>
        <strain evidence="9">12NC29</strain>
    </source>
</reference>
<evidence type="ECO:0000259" key="8">
    <source>
        <dbReference type="PROSITE" id="PS50939"/>
    </source>
</evidence>
<dbReference type="Pfam" id="PF03188">
    <property type="entry name" value="Cytochrom_B561"/>
    <property type="match status" value="1"/>
</dbReference>
<comment type="subcellular location">
    <subcellularLocation>
        <location evidence="1">Membrane</location>
    </subcellularLocation>
</comment>
<evidence type="ECO:0000256" key="5">
    <source>
        <dbReference type="ARBA" id="ARBA00022989"/>
    </source>
</evidence>
<evidence type="ECO:0000256" key="7">
    <source>
        <dbReference type="SAM" id="Phobius"/>
    </source>
</evidence>
<feature type="domain" description="Cytochrome b561" evidence="8">
    <location>
        <begin position="159"/>
        <end position="366"/>
    </location>
</feature>
<comment type="caution">
    <text evidence="9">The sequence shown here is derived from an EMBL/GenBank/DDBJ whole genome shotgun (WGS) entry which is preliminary data.</text>
</comment>
<dbReference type="SUPFAM" id="SSF49344">
    <property type="entry name" value="CBD9-like"/>
    <property type="match status" value="1"/>
</dbReference>
<name>A0A2N5SZI4_9BASI</name>
<dbReference type="SMART" id="SM00665">
    <property type="entry name" value="B561"/>
    <property type="match status" value="1"/>
</dbReference>
<evidence type="ECO:0000256" key="4">
    <source>
        <dbReference type="ARBA" id="ARBA00022982"/>
    </source>
</evidence>
<dbReference type="Proteomes" id="UP000235388">
    <property type="component" value="Unassembled WGS sequence"/>
</dbReference>
<feature type="transmembrane region" description="Helical" evidence="7">
    <location>
        <begin position="341"/>
        <end position="363"/>
    </location>
</feature>
<dbReference type="GO" id="GO:0016020">
    <property type="term" value="C:membrane"/>
    <property type="evidence" value="ECO:0007669"/>
    <property type="project" value="UniProtKB-SubCell"/>
</dbReference>
<keyword evidence="2" id="KW-0813">Transport</keyword>
<feature type="transmembrane region" description="Helical" evidence="7">
    <location>
        <begin position="267"/>
        <end position="286"/>
    </location>
</feature>
<dbReference type="InterPro" id="IPR006593">
    <property type="entry name" value="Cyt_b561/ferric_Rdtase_TM"/>
</dbReference>
<dbReference type="PROSITE" id="PS50939">
    <property type="entry name" value="CYTOCHROME_B561"/>
    <property type="match status" value="1"/>
</dbReference>
<evidence type="ECO:0000256" key="2">
    <source>
        <dbReference type="ARBA" id="ARBA00022448"/>
    </source>
</evidence>
<feature type="transmembrane region" description="Helical" evidence="7">
    <location>
        <begin position="232"/>
        <end position="255"/>
    </location>
</feature>
<protein>
    <recommendedName>
        <fullName evidence="8">Cytochrome b561 domain-containing protein</fullName>
    </recommendedName>
</protein>